<dbReference type="EMBL" id="PYNF01000003">
    <property type="protein sequence ID" value="PSV00385.1"/>
    <property type="molecule type" value="Genomic_DNA"/>
</dbReference>
<sequence length="154" mass="18249">MINLLKTYKNLIMCDSSRKGYYPEVKQKKSIGPKILRKDSGCSEEEVLAFCHADALKYKTRTEWFTYGRHTYDKICRTYGVESEAMERCSSHMEKPKRNWKWNKDFCLTDARKYKTSREWRAGNLNCYNAAKRNGWMDECSIHMVSKRSVCSLR</sequence>
<dbReference type="AlphaFoldDB" id="A0A2T3KKY9"/>
<protein>
    <submittedName>
        <fullName evidence="1">Uncharacterized protein</fullName>
    </submittedName>
</protein>
<comment type="caution">
    <text evidence="1">The sequence shown here is derived from an EMBL/GenBank/DDBJ whole genome shotgun (WGS) entry which is preliminary data.</text>
</comment>
<accession>A0A2T3KKY9</accession>
<evidence type="ECO:0000313" key="2">
    <source>
        <dbReference type="Proteomes" id="UP000241426"/>
    </source>
</evidence>
<gene>
    <name evidence="1" type="ORF">C9J27_04455</name>
</gene>
<name>A0A2T3KKY9_9GAMM</name>
<organism evidence="1 2">
    <name type="scientific">Photobacterium kishitanii</name>
    <dbReference type="NCBI Taxonomy" id="318456"/>
    <lineage>
        <taxon>Bacteria</taxon>
        <taxon>Pseudomonadati</taxon>
        <taxon>Pseudomonadota</taxon>
        <taxon>Gammaproteobacteria</taxon>
        <taxon>Vibrionales</taxon>
        <taxon>Vibrionaceae</taxon>
        <taxon>Photobacterium</taxon>
    </lineage>
</organism>
<evidence type="ECO:0000313" key="1">
    <source>
        <dbReference type="EMBL" id="PSV00385.1"/>
    </source>
</evidence>
<dbReference type="Proteomes" id="UP000241426">
    <property type="component" value="Unassembled WGS sequence"/>
</dbReference>
<proteinExistence type="predicted"/>
<reference evidence="1 2" key="1">
    <citation type="submission" date="2018-01" db="EMBL/GenBank/DDBJ databases">
        <title>Whole genome sequencing of Histamine producing bacteria.</title>
        <authorList>
            <person name="Butler K."/>
        </authorList>
    </citation>
    <scope>NUCLEOTIDE SEQUENCE [LARGE SCALE GENOMIC DNA]</scope>
    <source>
        <strain evidence="1 2">FS-7.2</strain>
    </source>
</reference>